<dbReference type="InterPro" id="IPR006119">
    <property type="entry name" value="Resolv_N"/>
</dbReference>
<evidence type="ECO:0000313" key="2">
    <source>
        <dbReference type="EMBL" id="KKP44209.1"/>
    </source>
</evidence>
<name>A0A0F9ZJB9_9BACT</name>
<organism evidence="2 3">
    <name type="scientific">Candidatus Woesebacteria bacterium GW2011_GWB1_33_22</name>
    <dbReference type="NCBI Taxonomy" id="1618566"/>
    <lineage>
        <taxon>Bacteria</taxon>
        <taxon>Candidatus Woeseibacteriota</taxon>
    </lineage>
</organism>
<dbReference type="STRING" id="1618566.UR35_C0010G0001"/>
<dbReference type="PROSITE" id="PS51736">
    <property type="entry name" value="RECOMBINASES_3"/>
    <property type="match status" value="1"/>
</dbReference>
<gene>
    <name evidence="2" type="ORF">UR35_C0010G0001</name>
</gene>
<feature type="domain" description="Resolvase/invertase-type recombinase catalytic" evidence="1">
    <location>
        <begin position="3"/>
        <end position="85"/>
    </location>
</feature>
<dbReference type="EMBL" id="LBOW01000010">
    <property type="protein sequence ID" value="KKP44209.1"/>
    <property type="molecule type" value="Genomic_DNA"/>
</dbReference>
<comment type="caution">
    <text evidence="2">The sequence shown here is derived from an EMBL/GenBank/DDBJ whole genome shotgun (WGS) entry which is preliminary data.</text>
</comment>
<protein>
    <submittedName>
        <fullName evidence="2">Recombinase</fullName>
    </submittedName>
</protein>
<reference evidence="2 3" key="1">
    <citation type="journal article" date="2015" name="Nature">
        <title>rRNA introns, odd ribosomes, and small enigmatic genomes across a large radiation of phyla.</title>
        <authorList>
            <person name="Brown C.T."/>
            <person name="Hug L.A."/>
            <person name="Thomas B.C."/>
            <person name="Sharon I."/>
            <person name="Castelle C.J."/>
            <person name="Singh A."/>
            <person name="Wilkins M.J."/>
            <person name="Williams K.H."/>
            <person name="Banfield J.F."/>
        </authorList>
    </citation>
    <scope>NUCLEOTIDE SEQUENCE [LARGE SCALE GENOMIC DNA]</scope>
</reference>
<accession>A0A0F9ZJB9</accession>
<dbReference type="Gene3D" id="3.40.50.1390">
    <property type="entry name" value="Resolvase, N-terminal catalytic domain"/>
    <property type="match status" value="1"/>
</dbReference>
<dbReference type="Proteomes" id="UP000034778">
    <property type="component" value="Unassembled WGS sequence"/>
</dbReference>
<evidence type="ECO:0000259" key="1">
    <source>
        <dbReference type="PROSITE" id="PS51736"/>
    </source>
</evidence>
<dbReference type="Pfam" id="PF00239">
    <property type="entry name" value="Resolvase"/>
    <property type="match status" value="1"/>
</dbReference>
<sequence length="85" mass="9754">MIKYIGYCRKSTDEKDKQILSIDAQIAELKEFAKNQNLEILEFVCESRTAKTTGRPLFNKMLDRIEKGEADGILSWHPFVSIVSC</sequence>
<dbReference type="GO" id="GO:0003677">
    <property type="term" value="F:DNA binding"/>
    <property type="evidence" value="ECO:0007669"/>
    <property type="project" value="InterPro"/>
</dbReference>
<dbReference type="AlphaFoldDB" id="A0A0F9ZJB9"/>
<dbReference type="InterPro" id="IPR036162">
    <property type="entry name" value="Resolvase-like_N_sf"/>
</dbReference>
<dbReference type="SUPFAM" id="SSF53041">
    <property type="entry name" value="Resolvase-like"/>
    <property type="match status" value="1"/>
</dbReference>
<evidence type="ECO:0000313" key="3">
    <source>
        <dbReference type="Proteomes" id="UP000034778"/>
    </source>
</evidence>
<proteinExistence type="predicted"/>
<dbReference type="GO" id="GO:0000150">
    <property type="term" value="F:DNA strand exchange activity"/>
    <property type="evidence" value="ECO:0007669"/>
    <property type="project" value="InterPro"/>
</dbReference>